<dbReference type="EMBL" id="CM039429">
    <property type="protein sequence ID" value="KAI4349430.1"/>
    <property type="molecule type" value="Genomic_DNA"/>
</dbReference>
<proteinExistence type="predicted"/>
<gene>
    <name evidence="1" type="ORF">L6164_010019</name>
</gene>
<reference evidence="1 2" key="1">
    <citation type="journal article" date="2022" name="DNA Res.">
        <title>Chromosomal-level genome assembly of the orchid tree Bauhinia variegata (Leguminosae; Cercidoideae) supports the allotetraploid origin hypothesis of Bauhinia.</title>
        <authorList>
            <person name="Zhong Y."/>
            <person name="Chen Y."/>
            <person name="Zheng D."/>
            <person name="Pang J."/>
            <person name="Liu Y."/>
            <person name="Luo S."/>
            <person name="Meng S."/>
            <person name="Qian L."/>
            <person name="Wei D."/>
            <person name="Dai S."/>
            <person name="Zhou R."/>
        </authorList>
    </citation>
    <scope>NUCLEOTIDE SEQUENCE [LARGE SCALE GENOMIC DNA]</scope>
    <source>
        <strain evidence="1">BV-YZ2020</strain>
    </source>
</reference>
<protein>
    <submittedName>
        <fullName evidence="1">Uncharacterized protein</fullName>
    </submittedName>
</protein>
<sequence length="83" mass="9352">MQDTLNWLVLMIELIHRIGSNRLAIYQNQGPFVSSEELLFRQLNQRETEEVVDSIFLSSGQNRSITGLVFAVKGAILIAFASI</sequence>
<accession>A0ACB9PS84</accession>
<keyword evidence="2" id="KW-1185">Reference proteome</keyword>
<evidence type="ECO:0000313" key="1">
    <source>
        <dbReference type="EMBL" id="KAI4349430.1"/>
    </source>
</evidence>
<dbReference type="Proteomes" id="UP000828941">
    <property type="component" value="Chromosome 4"/>
</dbReference>
<evidence type="ECO:0000313" key="2">
    <source>
        <dbReference type="Proteomes" id="UP000828941"/>
    </source>
</evidence>
<name>A0ACB9PS84_BAUVA</name>
<comment type="caution">
    <text evidence="1">The sequence shown here is derived from an EMBL/GenBank/DDBJ whole genome shotgun (WGS) entry which is preliminary data.</text>
</comment>
<organism evidence="1 2">
    <name type="scientific">Bauhinia variegata</name>
    <name type="common">Purple orchid tree</name>
    <name type="synonym">Phanera variegata</name>
    <dbReference type="NCBI Taxonomy" id="167791"/>
    <lineage>
        <taxon>Eukaryota</taxon>
        <taxon>Viridiplantae</taxon>
        <taxon>Streptophyta</taxon>
        <taxon>Embryophyta</taxon>
        <taxon>Tracheophyta</taxon>
        <taxon>Spermatophyta</taxon>
        <taxon>Magnoliopsida</taxon>
        <taxon>eudicotyledons</taxon>
        <taxon>Gunneridae</taxon>
        <taxon>Pentapetalae</taxon>
        <taxon>rosids</taxon>
        <taxon>fabids</taxon>
        <taxon>Fabales</taxon>
        <taxon>Fabaceae</taxon>
        <taxon>Cercidoideae</taxon>
        <taxon>Cercideae</taxon>
        <taxon>Bauhiniinae</taxon>
        <taxon>Bauhinia</taxon>
    </lineage>
</organism>